<keyword evidence="6" id="KW-0406">Ion transport</keyword>
<dbReference type="SUPFAM" id="SSF56935">
    <property type="entry name" value="Porins"/>
    <property type="match status" value="1"/>
</dbReference>
<dbReference type="InterPro" id="IPR036942">
    <property type="entry name" value="Beta-barrel_TonB_sf"/>
</dbReference>
<dbReference type="CDD" id="cd01347">
    <property type="entry name" value="ligand_gated_channel"/>
    <property type="match status" value="1"/>
</dbReference>
<dbReference type="InterPro" id="IPR012910">
    <property type="entry name" value="Plug_dom"/>
</dbReference>
<evidence type="ECO:0000256" key="10">
    <source>
        <dbReference type="PROSITE-ProRule" id="PRU01360"/>
    </source>
</evidence>
<keyword evidence="4 10" id="KW-0812">Transmembrane</keyword>
<keyword evidence="5 12" id="KW-0732">Signal</keyword>
<keyword evidence="7 11" id="KW-0798">TonB box</keyword>
<dbReference type="Pfam" id="PF00593">
    <property type="entry name" value="TonB_dep_Rec_b-barrel"/>
    <property type="match status" value="1"/>
</dbReference>
<dbReference type="OrthoDB" id="9764669at2"/>
<dbReference type="RefSeq" id="WP_058022622.1">
    <property type="nucleotide sequence ID" value="NZ_CP013189.1"/>
</dbReference>
<evidence type="ECO:0000313" key="16">
    <source>
        <dbReference type="Proteomes" id="UP000065641"/>
    </source>
</evidence>
<feature type="domain" description="TonB-dependent receptor-like beta-barrel" evidence="13">
    <location>
        <begin position="219"/>
        <end position="588"/>
    </location>
</feature>
<evidence type="ECO:0000259" key="13">
    <source>
        <dbReference type="Pfam" id="PF00593"/>
    </source>
</evidence>
<comment type="subcellular location">
    <subcellularLocation>
        <location evidence="1 10">Cell outer membrane</location>
        <topology evidence="1 10">Multi-pass membrane protein</topology>
    </subcellularLocation>
</comment>
<accession>A0A0S2KFW6</accession>
<evidence type="ECO:0000256" key="7">
    <source>
        <dbReference type="ARBA" id="ARBA00023077"/>
    </source>
</evidence>
<dbReference type="InterPro" id="IPR039426">
    <property type="entry name" value="TonB-dep_rcpt-like"/>
</dbReference>
<evidence type="ECO:0000256" key="11">
    <source>
        <dbReference type="RuleBase" id="RU003357"/>
    </source>
</evidence>
<evidence type="ECO:0000256" key="9">
    <source>
        <dbReference type="ARBA" id="ARBA00023237"/>
    </source>
</evidence>
<dbReference type="GO" id="GO:0009279">
    <property type="term" value="C:cell outer membrane"/>
    <property type="evidence" value="ECO:0007669"/>
    <property type="project" value="UniProtKB-SubCell"/>
</dbReference>
<keyword evidence="3 10" id="KW-1134">Transmembrane beta strand</keyword>
<reference evidence="15 16" key="1">
    <citation type="submission" date="2015-11" db="EMBL/GenBank/DDBJ databases">
        <authorList>
            <person name="Zhang Y."/>
            <person name="Guo Z."/>
        </authorList>
    </citation>
    <scope>NUCLEOTIDE SEQUENCE [LARGE SCALE GENOMIC DNA]</scope>
    <source>
        <strain evidence="15 16">KCTC 32221</strain>
    </source>
</reference>
<evidence type="ECO:0000259" key="14">
    <source>
        <dbReference type="Pfam" id="PF07715"/>
    </source>
</evidence>
<evidence type="ECO:0000256" key="8">
    <source>
        <dbReference type="ARBA" id="ARBA00023136"/>
    </source>
</evidence>
<organism evidence="15 16">
    <name type="scientific">Pseudohongiella spirulinae</name>
    <dbReference type="NCBI Taxonomy" id="1249552"/>
    <lineage>
        <taxon>Bacteria</taxon>
        <taxon>Pseudomonadati</taxon>
        <taxon>Pseudomonadota</taxon>
        <taxon>Gammaproteobacteria</taxon>
        <taxon>Pseudomonadales</taxon>
        <taxon>Pseudohongiellaceae</taxon>
        <taxon>Pseudohongiella</taxon>
    </lineage>
</organism>
<dbReference type="PROSITE" id="PS52016">
    <property type="entry name" value="TONB_DEPENDENT_REC_3"/>
    <property type="match status" value="1"/>
</dbReference>
<sequence length="614" mass="68046" precursor="true">MTTKRPLLLASATCLLHFAGISTAQDNPAAQPGDQPAEMLITANRFSQLRADTHTAHSVIDSTAIRRSAAQSLFDVLSTLPGMQLARTGVEGSQTSLFLRGSNSNHTLILLDGVRLNTASEGAARLENIPLDSIDRIEVVRGPQSSLYGADAIGGVVQIFTRKDVAAESLAGELRLGSGTEQTRLASAALSGRTASTSLHLNLSHRQTDGIPSLNAPMPSTEDADYQNQSASLRLNHQFDPQHSVSLSWQSSDAEKTFDGGDSEADSQTIALSLHNTWTDQWQSRLQLSRFRDANITRSFGEARSTTRRESLQWQHELTLSSNSNSVVGLDVDRESLDYQNPGAVLNQNSRDNVGLFAVHQQSWGDWSSTLSARHDDNEQFGKHQSGRLSLGRHLGDHSNIWLAAGTAYKAPTMLDLYVDFPDFWFYANPDLQPEKARNLELGFNTHWFATDLTVNVFRNDIRDLIGTDTSFTTLANISRARIDGSEITMNRDLFGWQTMLSLTWLDHENRATGQRLVRRPDRMLNLQISRQFERLSVLLDWQANGSRADLDPVDYSRSRVAGYGLLDSVISWQFSDQLSVQLKVGNVFDQQYEVVDGYNTLGRHALLTVNQGF</sequence>
<dbReference type="EMBL" id="CP013189">
    <property type="protein sequence ID" value="ALO47211.1"/>
    <property type="molecule type" value="Genomic_DNA"/>
</dbReference>
<dbReference type="InterPro" id="IPR037066">
    <property type="entry name" value="Plug_dom_sf"/>
</dbReference>
<evidence type="ECO:0000256" key="2">
    <source>
        <dbReference type="ARBA" id="ARBA00022448"/>
    </source>
</evidence>
<dbReference type="Gene3D" id="2.170.130.10">
    <property type="entry name" value="TonB-dependent receptor, plug domain"/>
    <property type="match status" value="1"/>
</dbReference>
<evidence type="ECO:0000256" key="1">
    <source>
        <dbReference type="ARBA" id="ARBA00004571"/>
    </source>
</evidence>
<evidence type="ECO:0000256" key="4">
    <source>
        <dbReference type="ARBA" id="ARBA00022692"/>
    </source>
</evidence>
<dbReference type="PANTHER" id="PTHR30069:SF53">
    <property type="entry name" value="COLICIN I RECEPTOR-RELATED"/>
    <property type="match status" value="1"/>
</dbReference>
<dbReference type="AlphaFoldDB" id="A0A0S2KFW6"/>
<protein>
    <recommendedName>
        <fullName evidence="17">TonB-dependent receptor</fullName>
    </recommendedName>
</protein>
<dbReference type="Proteomes" id="UP000065641">
    <property type="component" value="Chromosome"/>
</dbReference>
<dbReference type="STRING" id="1249552.PS2015_2578"/>
<evidence type="ECO:0000313" key="15">
    <source>
        <dbReference type="EMBL" id="ALO47211.1"/>
    </source>
</evidence>
<dbReference type="InterPro" id="IPR000531">
    <property type="entry name" value="Beta-barrel_TonB"/>
</dbReference>
<gene>
    <name evidence="15" type="ORF">PS2015_2578</name>
</gene>
<feature type="domain" description="TonB-dependent receptor plug" evidence="14">
    <location>
        <begin position="52"/>
        <end position="156"/>
    </location>
</feature>
<dbReference type="Pfam" id="PF07715">
    <property type="entry name" value="Plug"/>
    <property type="match status" value="1"/>
</dbReference>
<dbReference type="PANTHER" id="PTHR30069">
    <property type="entry name" value="TONB-DEPENDENT OUTER MEMBRANE RECEPTOR"/>
    <property type="match status" value="1"/>
</dbReference>
<dbReference type="PATRIC" id="fig|1249552.3.peg.2595"/>
<keyword evidence="9 10" id="KW-0998">Cell outer membrane</keyword>
<keyword evidence="16" id="KW-1185">Reference proteome</keyword>
<feature type="chain" id="PRO_5006601609" description="TonB-dependent receptor" evidence="12">
    <location>
        <begin position="25"/>
        <end position="614"/>
    </location>
</feature>
<keyword evidence="8 10" id="KW-0472">Membrane</keyword>
<feature type="signal peptide" evidence="12">
    <location>
        <begin position="1"/>
        <end position="24"/>
    </location>
</feature>
<evidence type="ECO:0000256" key="12">
    <source>
        <dbReference type="SAM" id="SignalP"/>
    </source>
</evidence>
<comment type="similarity">
    <text evidence="10 11">Belongs to the TonB-dependent receptor family.</text>
</comment>
<dbReference type="Gene3D" id="2.40.170.20">
    <property type="entry name" value="TonB-dependent receptor, beta-barrel domain"/>
    <property type="match status" value="1"/>
</dbReference>
<proteinExistence type="inferred from homology"/>
<keyword evidence="2 10" id="KW-0813">Transport</keyword>
<evidence type="ECO:0000256" key="6">
    <source>
        <dbReference type="ARBA" id="ARBA00023065"/>
    </source>
</evidence>
<evidence type="ECO:0008006" key="17">
    <source>
        <dbReference type="Google" id="ProtNLM"/>
    </source>
</evidence>
<name>A0A0S2KFW6_9GAMM</name>
<dbReference type="GO" id="GO:0015889">
    <property type="term" value="P:cobalamin transport"/>
    <property type="evidence" value="ECO:0007669"/>
    <property type="project" value="TreeGrafter"/>
</dbReference>
<evidence type="ECO:0000256" key="3">
    <source>
        <dbReference type="ARBA" id="ARBA00022452"/>
    </source>
</evidence>
<dbReference type="GO" id="GO:0006811">
    <property type="term" value="P:monoatomic ion transport"/>
    <property type="evidence" value="ECO:0007669"/>
    <property type="project" value="UniProtKB-KW"/>
</dbReference>
<evidence type="ECO:0000256" key="5">
    <source>
        <dbReference type="ARBA" id="ARBA00022729"/>
    </source>
</evidence>
<dbReference type="KEGG" id="pspi:PS2015_2578"/>